<proteinExistence type="predicted"/>
<keyword evidence="2" id="KW-1185">Reference proteome</keyword>
<dbReference type="OMA" id="PQLANNY"/>
<accession>A0A3Q3AMZ3</accession>
<evidence type="ECO:0000313" key="2">
    <source>
        <dbReference type="Proteomes" id="UP000264800"/>
    </source>
</evidence>
<reference evidence="1" key="2">
    <citation type="submission" date="2025-09" db="UniProtKB">
        <authorList>
            <consortium name="Ensembl"/>
        </authorList>
    </citation>
    <scope>IDENTIFICATION</scope>
</reference>
<reference evidence="1" key="1">
    <citation type="submission" date="2025-08" db="UniProtKB">
        <authorList>
            <consortium name="Ensembl"/>
        </authorList>
    </citation>
    <scope>IDENTIFICATION</scope>
</reference>
<evidence type="ECO:0000313" key="1">
    <source>
        <dbReference type="Ensembl" id="ENSKMAP00000017721.1"/>
    </source>
</evidence>
<name>A0A3Q3AMZ3_KRYMA</name>
<dbReference type="Proteomes" id="UP000264800">
    <property type="component" value="Unplaced"/>
</dbReference>
<dbReference type="AlphaFoldDB" id="A0A3Q3AMZ3"/>
<dbReference type="GeneTree" id="ENSGT00940000176950"/>
<protein>
    <submittedName>
        <fullName evidence="1">Uncharacterized protein</fullName>
    </submittedName>
</protein>
<dbReference type="Ensembl" id="ENSKMAT00000017967.1">
    <property type="protein sequence ID" value="ENSKMAP00000017721.1"/>
    <property type="gene ID" value="ENSKMAG00000013216.1"/>
</dbReference>
<organism evidence="1 2">
    <name type="scientific">Kryptolebias marmoratus</name>
    <name type="common">Mangrove killifish</name>
    <name type="synonym">Rivulus marmoratus</name>
    <dbReference type="NCBI Taxonomy" id="37003"/>
    <lineage>
        <taxon>Eukaryota</taxon>
        <taxon>Metazoa</taxon>
        <taxon>Chordata</taxon>
        <taxon>Craniata</taxon>
        <taxon>Vertebrata</taxon>
        <taxon>Euteleostomi</taxon>
        <taxon>Actinopterygii</taxon>
        <taxon>Neopterygii</taxon>
        <taxon>Teleostei</taxon>
        <taxon>Neoteleostei</taxon>
        <taxon>Acanthomorphata</taxon>
        <taxon>Ovalentaria</taxon>
        <taxon>Atherinomorphae</taxon>
        <taxon>Cyprinodontiformes</taxon>
        <taxon>Rivulidae</taxon>
        <taxon>Kryptolebias</taxon>
    </lineage>
</organism>
<sequence>MLALEAERRGRQRQGEMSRLVDALAAGAAVQTELKVLGVVVVLSQLLWDPHRQRQVAPQLANYYSYTDVAGVQLHVAPGAALRDPQSPDLPCCTVCTDGGVDGVTAAHRPIIEGSREVVCDSLVDPLVRAALIRLEDYGDLQRKRKNSM</sequence>